<dbReference type="SUPFAM" id="SSF52266">
    <property type="entry name" value="SGNH hydrolase"/>
    <property type="match status" value="1"/>
</dbReference>
<feature type="signal peptide" evidence="2">
    <location>
        <begin position="1"/>
        <end position="25"/>
    </location>
</feature>
<dbReference type="InterPro" id="IPR036514">
    <property type="entry name" value="SGNH_hydro_sf"/>
</dbReference>
<keyword evidence="2" id="KW-0732">Signal</keyword>
<feature type="domain" description="Sialate O-acetylesterase" evidence="3">
    <location>
        <begin position="446"/>
        <end position="555"/>
    </location>
</feature>
<dbReference type="RefSeq" id="WP_271166179.1">
    <property type="nucleotide sequence ID" value="NZ_BSFD01000011.1"/>
</dbReference>
<evidence type="ECO:0000256" key="1">
    <source>
        <dbReference type="ARBA" id="ARBA00022801"/>
    </source>
</evidence>
<evidence type="ECO:0000313" key="4">
    <source>
        <dbReference type="EMBL" id="GLK50012.1"/>
    </source>
</evidence>
<dbReference type="EMBL" id="BSFD01000011">
    <property type="protein sequence ID" value="GLK50012.1"/>
    <property type="molecule type" value="Genomic_DNA"/>
</dbReference>
<comment type="caution">
    <text evidence="4">The sequence shown here is derived from an EMBL/GenBank/DDBJ whole genome shotgun (WGS) entry which is preliminary data.</text>
</comment>
<dbReference type="SUPFAM" id="SSF49785">
    <property type="entry name" value="Galactose-binding domain-like"/>
    <property type="match status" value="1"/>
</dbReference>
<reference evidence="4" key="1">
    <citation type="journal article" date="2014" name="Int. J. Syst. Evol. Microbiol.">
        <title>Complete genome of a new Firmicutes species belonging to the dominant human colonic microbiota ('Ruminococcus bicirculans') reveals two chromosomes and a selective capacity to utilize plant glucans.</title>
        <authorList>
            <consortium name="NISC Comparative Sequencing Program"/>
            <person name="Wegmann U."/>
            <person name="Louis P."/>
            <person name="Goesmann A."/>
            <person name="Henrissat B."/>
            <person name="Duncan S.H."/>
            <person name="Flint H.J."/>
        </authorList>
    </citation>
    <scope>NUCLEOTIDE SEQUENCE</scope>
    <source>
        <strain evidence="4">VKM B-1499</strain>
    </source>
</reference>
<feature type="chain" id="PRO_5045709896" evidence="2">
    <location>
        <begin position="26"/>
        <end position="670"/>
    </location>
</feature>
<dbReference type="Gene3D" id="3.40.50.1110">
    <property type="entry name" value="SGNH hydrolase"/>
    <property type="match status" value="2"/>
</dbReference>
<gene>
    <name evidence="4" type="ORF">GCM10017620_29860</name>
</gene>
<dbReference type="InterPro" id="IPR008979">
    <property type="entry name" value="Galactose-bd-like_sf"/>
</dbReference>
<accession>A0ABQ5TC70</accession>
<keyword evidence="5" id="KW-1185">Reference proteome</keyword>
<dbReference type="InterPro" id="IPR005181">
    <property type="entry name" value="SASA"/>
</dbReference>
<organism evidence="4 5">
    <name type="scientific">Brevundimonas intermedia</name>
    <dbReference type="NCBI Taxonomy" id="74315"/>
    <lineage>
        <taxon>Bacteria</taxon>
        <taxon>Pseudomonadati</taxon>
        <taxon>Pseudomonadota</taxon>
        <taxon>Alphaproteobacteria</taxon>
        <taxon>Caulobacterales</taxon>
        <taxon>Caulobacteraceae</taxon>
        <taxon>Brevundimonas</taxon>
    </lineage>
</organism>
<dbReference type="PANTHER" id="PTHR22901:SF0">
    <property type="entry name" value="SIALATE O-ACETYLESTERASE"/>
    <property type="match status" value="1"/>
</dbReference>
<keyword evidence="1" id="KW-0378">Hydrolase</keyword>
<evidence type="ECO:0000256" key="2">
    <source>
        <dbReference type="SAM" id="SignalP"/>
    </source>
</evidence>
<name>A0ABQ5TC70_9CAUL</name>
<reference evidence="4" key="2">
    <citation type="submission" date="2023-01" db="EMBL/GenBank/DDBJ databases">
        <authorList>
            <person name="Sun Q."/>
            <person name="Evtushenko L."/>
        </authorList>
    </citation>
    <scope>NUCLEOTIDE SEQUENCE</scope>
    <source>
        <strain evidence="4">VKM B-1499</strain>
    </source>
</reference>
<dbReference type="InterPro" id="IPR039329">
    <property type="entry name" value="SIAE"/>
</dbReference>
<proteinExistence type="predicted"/>
<dbReference type="Proteomes" id="UP001143509">
    <property type="component" value="Unassembled WGS sequence"/>
</dbReference>
<evidence type="ECO:0000259" key="3">
    <source>
        <dbReference type="Pfam" id="PF03629"/>
    </source>
</evidence>
<dbReference type="PANTHER" id="PTHR22901">
    <property type="entry name" value="SIALATE O-ACETYLESTERASE"/>
    <property type="match status" value="1"/>
</dbReference>
<feature type="domain" description="Sialate O-acetylesterase" evidence="3">
    <location>
        <begin position="127"/>
        <end position="231"/>
    </location>
</feature>
<sequence>MRKVRLCAAASAILAGLGGGSVASATPNVQSEGQGQVASPGQARPLMASLFTDHGVLQRDHPISVWGQASPGVAVEVSLGALKTHGQAGPDGSWRALLPSAPAGGPYVLSAKSSDGAVQALQDVMVGDVYLCSGQSNMEQPVRYAQRAWDPVAGDKDKIIRLLTVTKDRAPAPLDALAHPVRWTPATPQTVEEFSAVCFFFGQAVREAEGVPVGLIADSWGGSSIQAWIDSDHLRRLGGNEAALDALTVYARDRREGVQLWSRVWQDWWTQASGDRPWLERGGDWIPVPAMTPWEQWGVPSLAAFDGMVWYRLDFELTSAQARSGAAAISLGMVDQINLTWLNGQIIGVGEAGNQTYAIPAGVLKPGRNQLMINVLDSWGDGGVFGSADTRVLRLGDGAEVALDGFGWRYRPVDAGVGQPPRAPWEALFGLSTLSNAMIAPLHDYGLRGVLWYQGESNVGYGQDRYQDYLAELIADWRARFGRADLPFLVAQLADFGALPDEGGPSGWAEIRDAQRRAVEADANAGMAVTIDLGDRHDIHPAQKREVGRRLAQAAQAVIYRDADASRGSKAGPAAETAVRVGDRLQIRLRDALGLRSVGSDQAIGLELCNADESDCRYAQGRVTGDALMIAGLGSSDAVVRYGWDDAPVLNLFNAAGLPLGPFRLSIHAE</sequence>
<dbReference type="Pfam" id="PF03629">
    <property type="entry name" value="SASA"/>
    <property type="match status" value="2"/>
</dbReference>
<protein>
    <submittedName>
        <fullName evidence="4">9-O-acetylesterase</fullName>
    </submittedName>
</protein>
<evidence type="ECO:0000313" key="5">
    <source>
        <dbReference type="Proteomes" id="UP001143509"/>
    </source>
</evidence>